<evidence type="ECO:0000313" key="8">
    <source>
        <dbReference type="Proteomes" id="UP001057474"/>
    </source>
</evidence>
<dbReference type="RefSeq" id="WP_252582719.1">
    <property type="nucleotide sequence ID" value="NZ_CP071528.1"/>
</dbReference>
<dbReference type="EMBL" id="CP071528">
    <property type="protein sequence ID" value="USQ15467.1"/>
    <property type="molecule type" value="Genomic_DNA"/>
</dbReference>
<dbReference type="Gene3D" id="3.20.20.70">
    <property type="entry name" value="Aldolase class I"/>
    <property type="match status" value="1"/>
</dbReference>
<evidence type="ECO:0000256" key="4">
    <source>
        <dbReference type="ARBA" id="ARBA00023004"/>
    </source>
</evidence>
<sequence>MNTTELPFSFGDLSQNNYIWLTLTNLCNIHCKYCFNYVHKNNEHMPAELTLDIIKAHLNARGLGAQQKFQIVYFGGEPTVNQNALLAAVNFFIDEDVDCQQYLMTNSIFNQHVFNSLLSKNIDFQISYDGAYGNLRFRKNSKTVVNDEVVNTIKRLTDVNESVKIRATIHKENVAYIPELVQTCASLKINKLMCAPTCDFGDNKINAVSQANAQAYVESMQKAYDLSRELGVNLEIQGESYFRNGLQQKMEIPFVWLPDGFVAMTITYATSKAKGAEKIIIGNFNEEQIKLNQPLIETMKNNFVKNVNLYCADCPIQKLCRGTIHFTPFATDTFVPERDRYFCEVARNMVKAFPDSTLPLI</sequence>
<organism evidence="7 8">
    <name type="scientific">Legionella lytica</name>
    <dbReference type="NCBI Taxonomy" id="96232"/>
    <lineage>
        <taxon>Bacteria</taxon>
        <taxon>Pseudomonadati</taxon>
        <taxon>Pseudomonadota</taxon>
        <taxon>Gammaproteobacteria</taxon>
        <taxon>Legionellales</taxon>
        <taxon>Legionellaceae</taxon>
        <taxon>Legionella</taxon>
    </lineage>
</organism>
<evidence type="ECO:0000256" key="5">
    <source>
        <dbReference type="ARBA" id="ARBA00023014"/>
    </source>
</evidence>
<keyword evidence="8" id="KW-1185">Reference proteome</keyword>
<feature type="domain" description="Radical SAM core" evidence="6">
    <location>
        <begin position="13"/>
        <end position="233"/>
    </location>
</feature>
<reference evidence="7" key="1">
    <citation type="submission" date="2021-03" db="EMBL/GenBank/DDBJ databases">
        <title>Legionella lytica PCM 2298.</title>
        <authorList>
            <person name="Koper P."/>
        </authorList>
    </citation>
    <scope>NUCLEOTIDE SEQUENCE</scope>
    <source>
        <strain evidence="7">PCM 2298</strain>
        <plasmid evidence="7">pLlyPCM2298_1</plasmid>
    </source>
</reference>
<keyword evidence="7" id="KW-0614">Plasmid</keyword>
<dbReference type="CDD" id="cd01335">
    <property type="entry name" value="Radical_SAM"/>
    <property type="match status" value="1"/>
</dbReference>
<dbReference type="InterPro" id="IPR007197">
    <property type="entry name" value="rSAM"/>
</dbReference>
<evidence type="ECO:0000313" key="7">
    <source>
        <dbReference type="EMBL" id="USQ15467.1"/>
    </source>
</evidence>
<evidence type="ECO:0000256" key="3">
    <source>
        <dbReference type="ARBA" id="ARBA00022723"/>
    </source>
</evidence>
<dbReference type="SFLD" id="SFLDS00029">
    <property type="entry name" value="Radical_SAM"/>
    <property type="match status" value="1"/>
</dbReference>
<dbReference type="Pfam" id="PF04055">
    <property type="entry name" value="Radical_SAM"/>
    <property type="match status" value="1"/>
</dbReference>
<dbReference type="InterPro" id="IPR013785">
    <property type="entry name" value="Aldolase_TIM"/>
</dbReference>
<dbReference type="PROSITE" id="PS51918">
    <property type="entry name" value="RADICAL_SAM"/>
    <property type="match status" value="1"/>
</dbReference>
<dbReference type="Proteomes" id="UP001057474">
    <property type="component" value="Plasmid pLlyPCM2298_1"/>
</dbReference>
<dbReference type="InterPro" id="IPR058240">
    <property type="entry name" value="rSAM_sf"/>
</dbReference>
<evidence type="ECO:0000256" key="2">
    <source>
        <dbReference type="ARBA" id="ARBA00022691"/>
    </source>
</evidence>
<evidence type="ECO:0000259" key="6">
    <source>
        <dbReference type="PROSITE" id="PS51918"/>
    </source>
</evidence>
<proteinExistence type="predicted"/>
<protein>
    <submittedName>
        <fullName evidence="7">4Fe-4S cluster-binding domain-containing protein</fullName>
    </submittedName>
</protein>
<dbReference type="PANTHER" id="PTHR11228">
    <property type="entry name" value="RADICAL SAM DOMAIN PROTEIN"/>
    <property type="match status" value="1"/>
</dbReference>
<name>A0ABY4YDE4_9GAMM</name>
<keyword evidence="4" id="KW-0408">Iron</keyword>
<accession>A0ABY4YDE4</accession>
<gene>
    <name evidence="7" type="ORF">J2N86_14600</name>
</gene>
<evidence type="ECO:0000256" key="1">
    <source>
        <dbReference type="ARBA" id="ARBA00001966"/>
    </source>
</evidence>
<keyword evidence="5" id="KW-0411">Iron-sulfur</keyword>
<comment type="cofactor">
    <cofactor evidence="1">
        <name>[4Fe-4S] cluster</name>
        <dbReference type="ChEBI" id="CHEBI:49883"/>
    </cofactor>
</comment>
<dbReference type="PANTHER" id="PTHR11228:SF7">
    <property type="entry name" value="PQQA PEPTIDE CYCLASE"/>
    <property type="match status" value="1"/>
</dbReference>
<dbReference type="SFLD" id="SFLDG01067">
    <property type="entry name" value="SPASM/twitch_domain_containing"/>
    <property type="match status" value="1"/>
</dbReference>
<dbReference type="SUPFAM" id="SSF102114">
    <property type="entry name" value="Radical SAM enzymes"/>
    <property type="match status" value="1"/>
</dbReference>
<dbReference type="InterPro" id="IPR050377">
    <property type="entry name" value="Radical_SAM_PqqE_MftC-like"/>
</dbReference>
<keyword evidence="2" id="KW-0949">S-adenosyl-L-methionine</keyword>
<keyword evidence="3" id="KW-0479">Metal-binding</keyword>
<geneLocation type="plasmid" evidence="7 8">
    <name>pLlyPCM2298_1</name>
</geneLocation>